<proteinExistence type="predicted"/>
<comment type="caution">
    <text evidence="1">The sequence shown here is derived from an EMBL/GenBank/DDBJ whole genome shotgun (WGS) entry which is preliminary data.</text>
</comment>
<gene>
    <name evidence="1" type="ORF">JIN82_12325</name>
</gene>
<dbReference type="EMBL" id="JAENIM010000042">
    <property type="protein sequence ID" value="MBK1791938.1"/>
    <property type="molecule type" value="Genomic_DNA"/>
</dbReference>
<dbReference type="Proteomes" id="UP000624703">
    <property type="component" value="Unassembled WGS sequence"/>
</dbReference>
<dbReference type="AlphaFoldDB" id="A0A8J7MJ39"/>
<keyword evidence="2" id="KW-1185">Reference proteome</keyword>
<evidence type="ECO:0000313" key="1">
    <source>
        <dbReference type="EMBL" id="MBK1791938.1"/>
    </source>
</evidence>
<dbReference type="RefSeq" id="WP_200311954.1">
    <property type="nucleotide sequence ID" value="NZ_JAENIM010000042.1"/>
</dbReference>
<organism evidence="1 2">
    <name type="scientific">Persicirhabdus sediminis</name>
    <dbReference type="NCBI Taxonomy" id="454144"/>
    <lineage>
        <taxon>Bacteria</taxon>
        <taxon>Pseudomonadati</taxon>
        <taxon>Verrucomicrobiota</taxon>
        <taxon>Verrucomicrobiia</taxon>
        <taxon>Verrucomicrobiales</taxon>
        <taxon>Verrucomicrobiaceae</taxon>
        <taxon>Persicirhabdus</taxon>
    </lineage>
</organism>
<name>A0A8J7MJ39_9BACT</name>
<reference evidence="1" key="1">
    <citation type="submission" date="2021-01" db="EMBL/GenBank/DDBJ databases">
        <title>Modified the classification status of verrucomicrobia.</title>
        <authorList>
            <person name="Feng X."/>
        </authorList>
    </citation>
    <scope>NUCLEOTIDE SEQUENCE</scope>
    <source>
        <strain evidence="1">_KCTC 22039</strain>
    </source>
</reference>
<accession>A0A8J7MJ39</accession>
<protein>
    <submittedName>
        <fullName evidence="1">Uncharacterized protein</fullName>
    </submittedName>
</protein>
<evidence type="ECO:0000313" key="2">
    <source>
        <dbReference type="Proteomes" id="UP000624703"/>
    </source>
</evidence>
<sequence length="144" mass="15630">MKDHKNIEDDPIWDLLEKAPSQKASGSFSQDVLRSVRMLEDEGKSLPWWRQFWLPQALALGAAACIGFVLVVQQPDGVEPAGMANHQNESSMIAEPSSVALADSLVTSSDSDEFGELLIEETLAIAATNPDEFTRGEIAALIGF</sequence>